<keyword evidence="3" id="KW-1185">Reference proteome</keyword>
<reference evidence="3" key="1">
    <citation type="journal article" date="2019" name="Int. J. Syst. Evol. Microbiol.">
        <title>The Global Catalogue of Microorganisms (GCM) 10K type strain sequencing project: providing services to taxonomists for standard genome sequencing and annotation.</title>
        <authorList>
            <consortium name="The Broad Institute Genomics Platform"/>
            <consortium name="The Broad Institute Genome Sequencing Center for Infectious Disease"/>
            <person name="Wu L."/>
            <person name="Ma J."/>
        </authorList>
    </citation>
    <scope>NUCLEOTIDE SEQUENCE [LARGE SCALE GENOMIC DNA]</scope>
    <source>
        <strain evidence="3">CCUG 54518</strain>
    </source>
</reference>
<dbReference type="RefSeq" id="WP_374638969.1">
    <property type="nucleotide sequence ID" value="NZ_JBHTBX010000001.1"/>
</dbReference>
<evidence type="ECO:0000313" key="2">
    <source>
        <dbReference type="EMBL" id="MFC7433209.1"/>
    </source>
</evidence>
<dbReference type="InterPro" id="IPR029069">
    <property type="entry name" value="HotDog_dom_sf"/>
</dbReference>
<keyword evidence="2" id="KW-0456">Lyase</keyword>
<sequence length="96" mass="10640">MQAEWQVPADHPAFAGHFPGRPIVPGVVLLDRVLWMAGRERGFTGWTVAQAKFLRPVAPAEMLVFRLMDTPRGALGFEIRCGDELVATGVLQQEVR</sequence>
<comment type="caution">
    <text evidence="2">The sequence shown here is derived from an EMBL/GenBank/DDBJ whole genome shotgun (WGS) entry which is preliminary data.</text>
</comment>
<gene>
    <name evidence="2" type="ORF">ACFQNJ_01645</name>
</gene>
<dbReference type="Pfam" id="PF22818">
    <property type="entry name" value="ApeI-like"/>
    <property type="match status" value="1"/>
</dbReference>
<protein>
    <submittedName>
        <fullName evidence="2">3-hydroxyacyl-ACP dehydratase FabZ family protein</fullName>
        <ecNumber evidence="2">4.2.1.-</ecNumber>
    </submittedName>
</protein>
<evidence type="ECO:0000313" key="3">
    <source>
        <dbReference type="Proteomes" id="UP001596495"/>
    </source>
</evidence>
<dbReference type="InterPro" id="IPR054545">
    <property type="entry name" value="ApeI-like"/>
</dbReference>
<organism evidence="2 3">
    <name type="scientific">Hydrogenophaga bisanensis</name>
    <dbReference type="NCBI Taxonomy" id="439611"/>
    <lineage>
        <taxon>Bacteria</taxon>
        <taxon>Pseudomonadati</taxon>
        <taxon>Pseudomonadota</taxon>
        <taxon>Betaproteobacteria</taxon>
        <taxon>Burkholderiales</taxon>
        <taxon>Comamonadaceae</taxon>
        <taxon>Hydrogenophaga</taxon>
    </lineage>
</organism>
<proteinExistence type="predicted"/>
<dbReference type="Gene3D" id="3.10.129.10">
    <property type="entry name" value="Hotdog Thioesterase"/>
    <property type="match status" value="1"/>
</dbReference>
<dbReference type="Proteomes" id="UP001596495">
    <property type="component" value="Unassembled WGS sequence"/>
</dbReference>
<feature type="domain" description="ApeI dehydratase-like" evidence="1">
    <location>
        <begin position="2"/>
        <end position="89"/>
    </location>
</feature>
<accession>A0ABW2R424</accession>
<name>A0ABW2R424_9BURK</name>
<dbReference type="EC" id="4.2.1.-" evidence="2"/>
<dbReference type="EMBL" id="JBHTBX010000001">
    <property type="protein sequence ID" value="MFC7433209.1"/>
    <property type="molecule type" value="Genomic_DNA"/>
</dbReference>
<dbReference type="SUPFAM" id="SSF54637">
    <property type="entry name" value="Thioesterase/thiol ester dehydrase-isomerase"/>
    <property type="match status" value="1"/>
</dbReference>
<evidence type="ECO:0000259" key="1">
    <source>
        <dbReference type="Pfam" id="PF22818"/>
    </source>
</evidence>
<dbReference type="GO" id="GO:0016829">
    <property type="term" value="F:lyase activity"/>
    <property type="evidence" value="ECO:0007669"/>
    <property type="project" value="UniProtKB-KW"/>
</dbReference>